<accession>A0ABP8FU92</accession>
<keyword evidence="3" id="KW-1185">Reference proteome</keyword>
<evidence type="ECO:0000313" key="2">
    <source>
        <dbReference type="EMBL" id="GAA4311020.1"/>
    </source>
</evidence>
<evidence type="ECO:0000256" key="1">
    <source>
        <dbReference type="SAM" id="SignalP"/>
    </source>
</evidence>
<dbReference type="PROSITE" id="PS51257">
    <property type="entry name" value="PROKAR_LIPOPROTEIN"/>
    <property type="match status" value="1"/>
</dbReference>
<evidence type="ECO:0008006" key="4">
    <source>
        <dbReference type="Google" id="ProtNLM"/>
    </source>
</evidence>
<dbReference type="EMBL" id="BAABFT010000001">
    <property type="protein sequence ID" value="GAA4311020.1"/>
    <property type="molecule type" value="Genomic_DNA"/>
</dbReference>
<dbReference type="Proteomes" id="UP001500582">
    <property type="component" value="Unassembled WGS sequence"/>
</dbReference>
<sequence>MKLSPGKPKIALAVRAAKLFCTALIILLSACKSSTPIATVLKTDYYMVAVDDTKMFRQSKDTLLLYKVSPDYKTNFKQSPGHYKILNTEQRNSYAILKLEALDSIPLTTDPHPAKRYSVLIFKDINDKTAGQLWLPKGISKEQLDNIKVPDDLSNKFFGTLVTNEQLAALAKLKPVQTRKDAEAIIDPLKKNKYKTLIDQYEATKLNDMYGAAVRAELTYRASVDNGFNPIGASHKIDSLLKAF</sequence>
<feature type="signal peptide" evidence="1">
    <location>
        <begin position="1"/>
        <end position="38"/>
    </location>
</feature>
<comment type="caution">
    <text evidence="2">The sequence shown here is derived from an EMBL/GenBank/DDBJ whole genome shotgun (WGS) entry which is preliminary data.</text>
</comment>
<dbReference type="RefSeq" id="WP_345209495.1">
    <property type="nucleotide sequence ID" value="NZ_BAABFT010000001.1"/>
</dbReference>
<gene>
    <name evidence="2" type="ORF">GCM10023149_05890</name>
</gene>
<protein>
    <recommendedName>
        <fullName evidence="4">DUF4369 domain-containing protein</fullName>
    </recommendedName>
</protein>
<reference evidence="3" key="1">
    <citation type="journal article" date="2019" name="Int. J. Syst. Evol. Microbiol.">
        <title>The Global Catalogue of Microorganisms (GCM) 10K type strain sequencing project: providing services to taxonomists for standard genome sequencing and annotation.</title>
        <authorList>
            <consortium name="The Broad Institute Genomics Platform"/>
            <consortium name="The Broad Institute Genome Sequencing Center for Infectious Disease"/>
            <person name="Wu L."/>
            <person name="Ma J."/>
        </authorList>
    </citation>
    <scope>NUCLEOTIDE SEQUENCE [LARGE SCALE GENOMIC DNA]</scope>
    <source>
        <strain evidence="3">JCM 17705</strain>
    </source>
</reference>
<evidence type="ECO:0000313" key="3">
    <source>
        <dbReference type="Proteomes" id="UP001500582"/>
    </source>
</evidence>
<name>A0ABP8FU92_9SPHI</name>
<proteinExistence type="predicted"/>
<organism evidence="2 3">
    <name type="scientific">Mucilaginibacter gynuensis</name>
    <dbReference type="NCBI Taxonomy" id="1302236"/>
    <lineage>
        <taxon>Bacteria</taxon>
        <taxon>Pseudomonadati</taxon>
        <taxon>Bacteroidota</taxon>
        <taxon>Sphingobacteriia</taxon>
        <taxon>Sphingobacteriales</taxon>
        <taxon>Sphingobacteriaceae</taxon>
        <taxon>Mucilaginibacter</taxon>
    </lineage>
</organism>
<keyword evidence="1" id="KW-0732">Signal</keyword>
<feature type="chain" id="PRO_5046106863" description="DUF4369 domain-containing protein" evidence="1">
    <location>
        <begin position="39"/>
        <end position="244"/>
    </location>
</feature>